<evidence type="ECO:0000256" key="6">
    <source>
        <dbReference type="SAM" id="MobiDB-lite"/>
    </source>
</evidence>
<dbReference type="InterPro" id="IPR006214">
    <property type="entry name" value="Bax_inhibitor_1-related"/>
</dbReference>
<organism evidence="7 8">
    <name type="scientific">[Myrmecia] bisecta</name>
    <dbReference type="NCBI Taxonomy" id="41462"/>
    <lineage>
        <taxon>Eukaryota</taxon>
        <taxon>Viridiplantae</taxon>
        <taxon>Chlorophyta</taxon>
        <taxon>core chlorophytes</taxon>
        <taxon>Trebouxiophyceae</taxon>
        <taxon>Trebouxiales</taxon>
        <taxon>Trebouxiaceae</taxon>
        <taxon>Myrmecia</taxon>
    </lineage>
</organism>
<sequence length="260" mass="28885">MRPAAQDAESVKLLGQAGSSSEDGKYFVDPESLEQTPLAPHMGKTETMLRWGFIKKVYGIICAQLLLTSLSACVILFNAPVRAFVTSNVAFQITFCILPLVGLIPLYIYQRKHPYNLVILAAWTLSISVSVGSACTLYEPYIVLEALLLTATIVVGLTAYTFQAARRGQNFSHMGPLLFVGLCSLVMWSFIQLLFPVGPASRTVFALLGAIIFSGYIVFDTDQLIQRYDLDQYIWASVNLYLDIINLFIKLLQLLGDRRN</sequence>
<proteinExistence type="inferred from homology"/>
<keyword evidence="3 5" id="KW-1133">Transmembrane helix</keyword>
<accession>A0AAW1QP98</accession>
<evidence type="ECO:0000313" key="7">
    <source>
        <dbReference type="EMBL" id="KAK9823300.1"/>
    </source>
</evidence>
<reference evidence="7 8" key="1">
    <citation type="journal article" date="2024" name="Nat. Commun.">
        <title>Phylogenomics reveals the evolutionary origins of lichenization in chlorophyte algae.</title>
        <authorList>
            <person name="Puginier C."/>
            <person name="Libourel C."/>
            <person name="Otte J."/>
            <person name="Skaloud P."/>
            <person name="Haon M."/>
            <person name="Grisel S."/>
            <person name="Petersen M."/>
            <person name="Berrin J.G."/>
            <person name="Delaux P.M."/>
            <person name="Dal Grande F."/>
            <person name="Keller J."/>
        </authorList>
    </citation>
    <scope>NUCLEOTIDE SEQUENCE [LARGE SCALE GENOMIC DNA]</scope>
    <source>
        <strain evidence="7 8">SAG 2043</strain>
    </source>
</reference>
<feature type="transmembrane region" description="Helical" evidence="5">
    <location>
        <begin position="140"/>
        <end position="162"/>
    </location>
</feature>
<dbReference type="Pfam" id="PF01027">
    <property type="entry name" value="Bax1-I"/>
    <property type="match status" value="1"/>
</dbReference>
<keyword evidence="8" id="KW-1185">Reference proteome</keyword>
<name>A0AAW1QP98_9CHLO</name>
<dbReference type="EMBL" id="JALJOR010000002">
    <property type="protein sequence ID" value="KAK9823300.1"/>
    <property type="molecule type" value="Genomic_DNA"/>
</dbReference>
<dbReference type="Proteomes" id="UP001489004">
    <property type="component" value="Unassembled WGS sequence"/>
</dbReference>
<evidence type="ECO:0000256" key="2">
    <source>
        <dbReference type="ARBA" id="ARBA00022692"/>
    </source>
</evidence>
<protein>
    <recommendedName>
        <fullName evidence="9">BI1-like protein</fullName>
    </recommendedName>
</protein>
<comment type="caution">
    <text evidence="7">The sequence shown here is derived from an EMBL/GenBank/DDBJ whole genome shotgun (WGS) entry which is preliminary data.</text>
</comment>
<evidence type="ECO:0000256" key="5">
    <source>
        <dbReference type="RuleBase" id="RU004379"/>
    </source>
</evidence>
<evidence type="ECO:0000313" key="8">
    <source>
        <dbReference type="Proteomes" id="UP001489004"/>
    </source>
</evidence>
<feature type="transmembrane region" description="Helical" evidence="5">
    <location>
        <begin position="115"/>
        <end position="134"/>
    </location>
</feature>
<dbReference type="GO" id="GO:0016020">
    <property type="term" value="C:membrane"/>
    <property type="evidence" value="ECO:0007669"/>
    <property type="project" value="UniProtKB-SubCell"/>
</dbReference>
<dbReference type="PANTHER" id="PTHR23291">
    <property type="entry name" value="BAX INHIBITOR-RELATED"/>
    <property type="match status" value="1"/>
</dbReference>
<keyword evidence="4 5" id="KW-0472">Membrane</keyword>
<feature type="transmembrane region" description="Helical" evidence="5">
    <location>
        <begin position="57"/>
        <end position="77"/>
    </location>
</feature>
<feature type="transmembrane region" description="Helical" evidence="5">
    <location>
        <begin position="203"/>
        <end position="221"/>
    </location>
</feature>
<evidence type="ECO:0008006" key="9">
    <source>
        <dbReference type="Google" id="ProtNLM"/>
    </source>
</evidence>
<comment type="similarity">
    <text evidence="5">Belongs to the BI1 family.</text>
</comment>
<evidence type="ECO:0000256" key="3">
    <source>
        <dbReference type="ARBA" id="ARBA00022989"/>
    </source>
</evidence>
<feature type="transmembrane region" description="Helical" evidence="5">
    <location>
        <begin position="174"/>
        <end position="197"/>
    </location>
</feature>
<dbReference type="PANTHER" id="PTHR23291:SF50">
    <property type="entry name" value="PROTEIN LIFEGUARD 4"/>
    <property type="match status" value="1"/>
</dbReference>
<evidence type="ECO:0000256" key="1">
    <source>
        <dbReference type="ARBA" id="ARBA00004141"/>
    </source>
</evidence>
<gene>
    <name evidence="7" type="ORF">WJX72_001740</name>
</gene>
<dbReference type="AlphaFoldDB" id="A0AAW1QP98"/>
<evidence type="ECO:0000256" key="4">
    <source>
        <dbReference type="ARBA" id="ARBA00023136"/>
    </source>
</evidence>
<feature type="transmembrane region" description="Helical" evidence="5">
    <location>
        <begin position="89"/>
        <end position="108"/>
    </location>
</feature>
<comment type="subcellular location">
    <subcellularLocation>
        <location evidence="1">Membrane</location>
        <topology evidence="1">Multi-pass membrane protein</topology>
    </subcellularLocation>
</comment>
<keyword evidence="2 5" id="KW-0812">Transmembrane</keyword>
<feature type="region of interest" description="Disordered" evidence="6">
    <location>
        <begin position="1"/>
        <end position="25"/>
    </location>
</feature>
<feature type="transmembrane region" description="Helical" evidence="5">
    <location>
        <begin position="233"/>
        <end position="255"/>
    </location>
</feature>